<evidence type="ECO:0000256" key="3">
    <source>
        <dbReference type="RuleBase" id="RU361235"/>
    </source>
</evidence>
<dbReference type="EC" id="3.1.1.-" evidence="3"/>
<dbReference type="InterPro" id="IPR019819">
    <property type="entry name" value="Carboxylesterase_B_CS"/>
</dbReference>
<dbReference type="PROSITE" id="PS00941">
    <property type="entry name" value="CARBOXYLESTERASE_B_2"/>
    <property type="match status" value="1"/>
</dbReference>
<dbReference type="InterPro" id="IPR002018">
    <property type="entry name" value="CarbesteraseB"/>
</dbReference>
<dbReference type="PROSITE" id="PS00122">
    <property type="entry name" value="CARBOXYLESTERASE_B_1"/>
    <property type="match status" value="1"/>
</dbReference>
<dbReference type="PANTHER" id="PTHR43918:SF4">
    <property type="entry name" value="CARBOXYLIC ESTER HYDROLASE"/>
    <property type="match status" value="1"/>
</dbReference>
<dbReference type="GO" id="GO:0052689">
    <property type="term" value="F:carboxylic ester hydrolase activity"/>
    <property type="evidence" value="ECO:0007669"/>
    <property type="project" value="TreeGrafter"/>
</dbReference>
<organism evidence="5 6">
    <name type="scientific">Scytalidium lignicola</name>
    <name type="common">Hyphomycete</name>
    <dbReference type="NCBI Taxonomy" id="5539"/>
    <lineage>
        <taxon>Eukaryota</taxon>
        <taxon>Fungi</taxon>
        <taxon>Dikarya</taxon>
        <taxon>Ascomycota</taxon>
        <taxon>Pezizomycotina</taxon>
        <taxon>Leotiomycetes</taxon>
        <taxon>Leotiomycetes incertae sedis</taxon>
        <taxon>Scytalidium</taxon>
    </lineage>
</organism>
<protein>
    <recommendedName>
        <fullName evidence="3">Carboxylic ester hydrolase</fullName>
        <ecNumber evidence="3">3.1.1.-</ecNumber>
    </recommendedName>
</protein>
<dbReference type="SUPFAM" id="SSF53474">
    <property type="entry name" value="alpha/beta-Hydrolases"/>
    <property type="match status" value="1"/>
</dbReference>
<feature type="chain" id="PRO_5017495908" description="Carboxylic ester hydrolase" evidence="3">
    <location>
        <begin position="22"/>
        <end position="549"/>
    </location>
</feature>
<gene>
    <name evidence="5" type="ORF">B7463_g7583</name>
</gene>
<feature type="signal peptide" evidence="3">
    <location>
        <begin position="1"/>
        <end position="21"/>
    </location>
</feature>
<dbReference type="Proteomes" id="UP000258309">
    <property type="component" value="Unassembled WGS sequence"/>
</dbReference>
<keyword evidence="6" id="KW-1185">Reference proteome</keyword>
<comment type="similarity">
    <text evidence="1 3">Belongs to the type-B carboxylesterase/lipase family.</text>
</comment>
<reference evidence="5 6" key="1">
    <citation type="submission" date="2018-05" db="EMBL/GenBank/DDBJ databases">
        <title>Draft genome sequence of Scytalidium lignicola DSM 105466, a ubiquitous saprotrophic fungus.</title>
        <authorList>
            <person name="Buettner E."/>
            <person name="Gebauer A.M."/>
            <person name="Hofrichter M."/>
            <person name="Liers C."/>
            <person name="Kellner H."/>
        </authorList>
    </citation>
    <scope>NUCLEOTIDE SEQUENCE [LARGE SCALE GENOMIC DNA]</scope>
    <source>
        <strain evidence="5 6">DSM 105466</strain>
    </source>
</reference>
<dbReference type="Pfam" id="PF00135">
    <property type="entry name" value="COesterase"/>
    <property type="match status" value="1"/>
</dbReference>
<sequence length="549" mass="60536">MRLSVLFTVSGLALCLQRVQSSPSRKPAPSPPTAKLKNGTYAGKYVPEWEQDQFLGIPYAIPPLRSLRFAWPQPLNSSFEGTRDATEYGYSCMQYGTNFNLSEDCLTLNVVRPASTTSHHRLPVLVWIYGGGLSGGSSADPQYNLSGITHVGQELRKPIITVSINYRLAVWGFLQTPQILAEGSSNAGLLDQRMAFRWIKENIAAFGGDPNQITIWGESAGAQSIGLHLHSYAGRDDNLFQAAIMESGGPIGTALEALSFYTSPVENLTRTTGCHTSKDQLACLRSLSSEQLFNSQVAQTWNPIVDGDFVTAYPSDLMAQRKFIGVPLLIGANSDEGTSFGVTGLDNETAIFNNLLIYRTYAISPPTARKLLELYPNDPANEPPYYIKEPTIFSSKGLQWRRDCAIAGDIVMISGRRKVCEEYTTVGLPVYSYRFDTPLWNAATTAGAQHFVNVVFSFQNISGALGPLPQYQKYADLSKNIGRAYISFVNDHNPNTSRGPKSTLPFWPSYNLISPKNIVLNSNKTYIEPDTFRKEGIAYINTIDRELTA</sequence>
<dbReference type="OMA" id="GYPSQLI"/>
<dbReference type="STRING" id="5539.A0A3E2H5V1"/>
<evidence type="ECO:0000259" key="4">
    <source>
        <dbReference type="Pfam" id="PF00135"/>
    </source>
</evidence>
<dbReference type="InterPro" id="IPR019826">
    <property type="entry name" value="Carboxylesterase_B_AS"/>
</dbReference>
<dbReference type="InterPro" id="IPR050654">
    <property type="entry name" value="AChE-related_enzymes"/>
</dbReference>
<evidence type="ECO:0000313" key="5">
    <source>
        <dbReference type="EMBL" id="RFU28758.1"/>
    </source>
</evidence>
<evidence type="ECO:0000256" key="1">
    <source>
        <dbReference type="ARBA" id="ARBA00005964"/>
    </source>
</evidence>
<name>A0A3E2H5V1_SCYLI</name>
<dbReference type="InterPro" id="IPR029058">
    <property type="entry name" value="AB_hydrolase_fold"/>
</dbReference>
<dbReference type="OrthoDB" id="408631at2759"/>
<accession>A0A3E2H5V1</accession>
<keyword evidence="2 3" id="KW-0378">Hydrolase</keyword>
<evidence type="ECO:0000313" key="6">
    <source>
        <dbReference type="Proteomes" id="UP000258309"/>
    </source>
</evidence>
<dbReference type="PANTHER" id="PTHR43918">
    <property type="entry name" value="ACETYLCHOLINESTERASE"/>
    <property type="match status" value="1"/>
</dbReference>
<dbReference type="Gene3D" id="3.40.50.1820">
    <property type="entry name" value="alpha/beta hydrolase"/>
    <property type="match status" value="1"/>
</dbReference>
<feature type="non-terminal residue" evidence="5">
    <location>
        <position position="1"/>
    </location>
</feature>
<comment type="caution">
    <text evidence="5">The sequence shown here is derived from an EMBL/GenBank/DDBJ whole genome shotgun (WGS) entry which is preliminary data.</text>
</comment>
<dbReference type="EMBL" id="NCSJ02000152">
    <property type="protein sequence ID" value="RFU28758.1"/>
    <property type="molecule type" value="Genomic_DNA"/>
</dbReference>
<feature type="non-terminal residue" evidence="5">
    <location>
        <position position="549"/>
    </location>
</feature>
<evidence type="ECO:0000256" key="2">
    <source>
        <dbReference type="ARBA" id="ARBA00022801"/>
    </source>
</evidence>
<proteinExistence type="inferred from homology"/>
<keyword evidence="3" id="KW-0732">Signal</keyword>
<dbReference type="AlphaFoldDB" id="A0A3E2H5V1"/>
<feature type="domain" description="Carboxylesterase type B" evidence="4">
    <location>
        <begin position="32"/>
        <end position="524"/>
    </location>
</feature>